<dbReference type="InterPro" id="IPR002355">
    <property type="entry name" value="Cu_oxidase_Cu_BS"/>
</dbReference>
<dbReference type="InterPro" id="IPR011706">
    <property type="entry name" value="Cu-oxidase_C"/>
</dbReference>
<dbReference type="InterPro" id="IPR011707">
    <property type="entry name" value="Cu-oxidase-like_N"/>
</dbReference>
<dbReference type="CDD" id="cd13861">
    <property type="entry name" value="CuRO_1_CumA_like"/>
    <property type="match status" value="1"/>
</dbReference>
<dbReference type="SUPFAM" id="SSF49503">
    <property type="entry name" value="Cupredoxins"/>
    <property type="match status" value="3"/>
</dbReference>
<proteinExistence type="predicted"/>
<dbReference type="GO" id="GO:0005507">
    <property type="term" value="F:copper ion binding"/>
    <property type="evidence" value="ECO:0007669"/>
    <property type="project" value="InterPro"/>
</dbReference>
<dbReference type="GO" id="GO:0030288">
    <property type="term" value="C:outer membrane-bounded periplasmic space"/>
    <property type="evidence" value="ECO:0007669"/>
    <property type="project" value="TreeGrafter"/>
</dbReference>
<evidence type="ECO:0000313" key="7">
    <source>
        <dbReference type="Proteomes" id="UP000289708"/>
    </source>
</evidence>
<dbReference type="Gene3D" id="2.60.40.420">
    <property type="entry name" value="Cupredoxins - blue copper proteins"/>
    <property type="match status" value="3"/>
</dbReference>
<dbReference type="GO" id="GO:0016491">
    <property type="term" value="F:oxidoreductase activity"/>
    <property type="evidence" value="ECO:0007669"/>
    <property type="project" value="UniProtKB-KW"/>
</dbReference>
<feature type="domain" description="Plastocyanin-like" evidence="3">
    <location>
        <begin position="183"/>
        <end position="288"/>
    </location>
</feature>
<name>A0A4Q0M805_9HYPH</name>
<dbReference type="EMBL" id="RYFI01000022">
    <property type="protein sequence ID" value="RXF69260.1"/>
    <property type="molecule type" value="Genomic_DNA"/>
</dbReference>
<evidence type="ECO:0000259" key="3">
    <source>
        <dbReference type="Pfam" id="PF00394"/>
    </source>
</evidence>
<feature type="domain" description="Plastocyanin-like" evidence="4">
    <location>
        <begin position="393"/>
        <end position="488"/>
    </location>
</feature>
<dbReference type="Proteomes" id="UP000289708">
    <property type="component" value="Unassembled WGS sequence"/>
</dbReference>
<dbReference type="PANTHER" id="PTHR11709:SF2">
    <property type="entry name" value="MULTICOPPER OXIDASE LPR1"/>
    <property type="match status" value="1"/>
</dbReference>
<gene>
    <name evidence="6" type="ORF">EK403_18930</name>
</gene>
<protein>
    <submittedName>
        <fullName evidence="6">Multicopper oxidase family protein</fullName>
    </submittedName>
</protein>
<accession>A0A4Q0M805</accession>
<feature type="domain" description="Plastocyanin-like" evidence="5">
    <location>
        <begin position="69"/>
        <end position="172"/>
    </location>
</feature>
<dbReference type="PANTHER" id="PTHR11709">
    <property type="entry name" value="MULTI-COPPER OXIDASE"/>
    <property type="match status" value="1"/>
</dbReference>
<evidence type="ECO:0000259" key="4">
    <source>
        <dbReference type="Pfam" id="PF07731"/>
    </source>
</evidence>
<dbReference type="InterPro" id="IPR045087">
    <property type="entry name" value="Cu-oxidase_fam"/>
</dbReference>
<dbReference type="OrthoDB" id="9757546at2"/>
<evidence type="ECO:0000256" key="2">
    <source>
        <dbReference type="ARBA" id="ARBA00023002"/>
    </source>
</evidence>
<sequence length="489" mass="52693">MSGFPELSRRAALGGGLAVAGVALLSARGLARPAKPVPLPPRTAAPATGEHRLSLVAAERSAKLLGPDGPTTPVWTYADDLFHLVRMRLGETLHAELDNRLSEHTAIHWHGLRIPNDQDGVPYVTQPPVKPGERHAYDFTPPDAGTFWFHPHCDTVAQLGRGLAGVLIVEGDETQPYDADVALVLKDWRIDEATGQFIEFSTTRGALRAGTFGTVRTVNGGPAPRLELPAGGDARIRLLNLDSTRVGDIGIEGAEAAVVAIDGNPVSPFPLKEWRLGPAMRLDLVVRVPAEGGEARLFDYFAAKPVLLATIAGEGEDRKPAAFDPAPLSRSDVPEPKLKGAGRLSFAFATASEKKAALAVEADPLSAALLDSLCAAQKTNWTINREAWPAGGDSRLPKPLALLKLGRSYVAELSNETPHVHPIHLHGFTFKVLRSTRRDLPVHFADTVLLTPKERITIAFVADRPGDWMIHCHLIEHQETGMMGYLKVA</sequence>
<dbReference type="InterPro" id="IPR001117">
    <property type="entry name" value="Cu-oxidase_2nd"/>
</dbReference>
<evidence type="ECO:0000313" key="6">
    <source>
        <dbReference type="EMBL" id="RXF69260.1"/>
    </source>
</evidence>
<keyword evidence="2" id="KW-0560">Oxidoreductase</keyword>
<keyword evidence="1" id="KW-0479">Metal-binding</keyword>
<dbReference type="Pfam" id="PF07731">
    <property type="entry name" value="Cu-oxidase_2"/>
    <property type="match status" value="1"/>
</dbReference>
<dbReference type="PROSITE" id="PS00079">
    <property type="entry name" value="MULTICOPPER_OXIDASE1"/>
    <property type="match status" value="1"/>
</dbReference>
<dbReference type="InterPro" id="IPR033138">
    <property type="entry name" value="Cu_oxidase_CS"/>
</dbReference>
<dbReference type="PROSITE" id="PS51318">
    <property type="entry name" value="TAT"/>
    <property type="match status" value="1"/>
</dbReference>
<reference evidence="6 7" key="1">
    <citation type="submission" date="2018-12" db="EMBL/GenBank/DDBJ databases">
        <title>bacterium Hansschlegelia zhihuaiae S113.</title>
        <authorList>
            <person name="He J."/>
        </authorList>
    </citation>
    <scope>NUCLEOTIDE SEQUENCE [LARGE SCALE GENOMIC DNA]</scope>
    <source>
        <strain evidence="6 7">S 113</strain>
    </source>
</reference>
<dbReference type="InterPro" id="IPR006311">
    <property type="entry name" value="TAT_signal"/>
</dbReference>
<dbReference type="RefSeq" id="WP_128779026.1">
    <property type="nucleotide sequence ID" value="NZ_RYFI01000022.1"/>
</dbReference>
<dbReference type="Pfam" id="PF00394">
    <property type="entry name" value="Cu-oxidase"/>
    <property type="match status" value="1"/>
</dbReference>
<dbReference type="Pfam" id="PF07732">
    <property type="entry name" value="Cu-oxidase_3"/>
    <property type="match status" value="1"/>
</dbReference>
<evidence type="ECO:0000259" key="5">
    <source>
        <dbReference type="Pfam" id="PF07732"/>
    </source>
</evidence>
<organism evidence="6 7">
    <name type="scientific">Hansschlegelia zhihuaiae</name>
    <dbReference type="NCBI Taxonomy" id="405005"/>
    <lineage>
        <taxon>Bacteria</taxon>
        <taxon>Pseudomonadati</taxon>
        <taxon>Pseudomonadota</taxon>
        <taxon>Alphaproteobacteria</taxon>
        <taxon>Hyphomicrobiales</taxon>
        <taxon>Methylopilaceae</taxon>
        <taxon>Hansschlegelia</taxon>
    </lineage>
</organism>
<dbReference type="AlphaFoldDB" id="A0A4Q0M805"/>
<dbReference type="PROSITE" id="PS00080">
    <property type="entry name" value="MULTICOPPER_OXIDASE2"/>
    <property type="match status" value="1"/>
</dbReference>
<evidence type="ECO:0000256" key="1">
    <source>
        <dbReference type="ARBA" id="ARBA00022723"/>
    </source>
</evidence>
<dbReference type="InterPro" id="IPR008972">
    <property type="entry name" value="Cupredoxin"/>
</dbReference>
<keyword evidence="7" id="KW-1185">Reference proteome</keyword>
<comment type="caution">
    <text evidence="6">The sequence shown here is derived from an EMBL/GenBank/DDBJ whole genome shotgun (WGS) entry which is preliminary data.</text>
</comment>